<dbReference type="SUPFAM" id="SSF46565">
    <property type="entry name" value="Chaperone J-domain"/>
    <property type="match status" value="1"/>
</dbReference>
<dbReference type="EMBL" id="CAKM01000128">
    <property type="protein sequence ID" value="CCJ28849.1"/>
    <property type="molecule type" value="Genomic_DNA"/>
</dbReference>
<dbReference type="Pfam" id="PF00226">
    <property type="entry name" value="DnaJ"/>
    <property type="match status" value="1"/>
</dbReference>
<accession>L0P9T4</accession>
<feature type="domain" description="J" evidence="2">
    <location>
        <begin position="25"/>
        <end position="102"/>
    </location>
</feature>
<dbReference type="VEuPathDB" id="FungiDB:PNEJI1_002069"/>
<dbReference type="AlphaFoldDB" id="L0P9T4"/>
<dbReference type="SMART" id="SM00271">
    <property type="entry name" value="DnaJ"/>
    <property type="match status" value="1"/>
</dbReference>
<dbReference type="Proteomes" id="UP000010422">
    <property type="component" value="Unassembled WGS sequence"/>
</dbReference>
<dbReference type="PRINTS" id="PR00625">
    <property type="entry name" value="JDOMAIN"/>
</dbReference>
<dbReference type="PANTHER" id="PTHR44145:SF3">
    <property type="entry name" value="DNAJ HOMOLOG SUBFAMILY A MEMBER 3, MITOCHONDRIAL"/>
    <property type="match status" value="1"/>
</dbReference>
<dbReference type="InParanoid" id="L0P9T4"/>
<evidence type="ECO:0000259" key="2">
    <source>
        <dbReference type="PROSITE" id="PS50076"/>
    </source>
</evidence>
<dbReference type="PANTHER" id="PTHR44145">
    <property type="entry name" value="DNAJ HOMOLOG SUBFAMILY A MEMBER 3, MITOCHONDRIAL"/>
    <property type="match status" value="1"/>
</dbReference>
<organism evidence="4">
    <name type="scientific">Pneumocystis jirovecii</name>
    <name type="common">Human pneumocystis pneumonia agent</name>
    <dbReference type="NCBI Taxonomy" id="42068"/>
    <lineage>
        <taxon>Eukaryota</taxon>
        <taxon>Fungi</taxon>
        <taxon>Dikarya</taxon>
        <taxon>Ascomycota</taxon>
        <taxon>Taphrinomycotina</taxon>
        <taxon>Pneumocystomycetes</taxon>
        <taxon>Pneumocystaceae</taxon>
        <taxon>Pneumocystis</taxon>
    </lineage>
</organism>
<comment type="caution">
    <text evidence="3">The sequence shown here is derived from an EMBL/GenBank/DDBJ whole genome shotgun (WGS) entry which is preliminary data.</text>
</comment>
<dbReference type="InterPro" id="IPR001623">
    <property type="entry name" value="DnaJ_domain"/>
</dbReference>
<protein>
    <recommendedName>
        <fullName evidence="2">J domain-containing protein</fullName>
    </recommendedName>
</protein>
<name>L0P9T4_PNEJI</name>
<gene>
    <name evidence="3" type="ORF">PNEJI1_002069</name>
</gene>
<dbReference type="InterPro" id="IPR051938">
    <property type="entry name" value="Apopto_cytoskel_mod"/>
</dbReference>
<dbReference type="InterPro" id="IPR036869">
    <property type="entry name" value="J_dom_sf"/>
</dbReference>
<dbReference type="CDD" id="cd06257">
    <property type="entry name" value="DnaJ"/>
    <property type="match status" value="1"/>
</dbReference>
<sequence length="226" mass="26799">MKPQILSSKSSHPGDLFNKKDINCNLVKMFLINTFSKHVSQNASHKTIKQKYYQLRHCFSSKKFHPDLHKNNKEICKKFLKIKEAYEVLTHKTKRKEYDERMGINQKMNSKSFGAAKNVFYNGLYRETIENAHSFEHGNKDGYKGSFSDCQYTQESLYNNSHINYDTHYETYYTYEKYRMKYLKEKKFPISKEGTCSTKFLGISTINKKSKKYSPFQEPLSQQTIY</sequence>
<evidence type="ECO:0000256" key="1">
    <source>
        <dbReference type="ARBA" id="ARBA00023186"/>
    </source>
</evidence>
<dbReference type="STRING" id="1209962.L0P9T4"/>
<keyword evidence="1" id="KW-0143">Chaperone</keyword>
<reference evidence="3 4" key="1">
    <citation type="journal article" date="2012" name="MBio">
        <title>De novo assembly of the Pneumocystis jirovecii genome from a single bronchoalveolar lavage fluid specimen from a patient.</title>
        <authorList>
            <person name="Cisse O.H."/>
            <person name="Pagni M."/>
            <person name="Hauser P.M."/>
        </authorList>
    </citation>
    <scope>NUCLEOTIDE SEQUENCE [LARGE SCALE GENOMIC DNA]</scope>
    <source>
        <strain evidence="3 4">SE8</strain>
    </source>
</reference>
<evidence type="ECO:0000313" key="3">
    <source>
        <dbReference type="EMBL" id="CCJ28849.1"/>
    </source>
</evidence>
<dbReference type="PROSITE" id="PS50076">
    <property type="entry name" value="DNAJ_2"/>
    <property type="match status" value="1"/>
</dbReference>
<dbReference type="Gene3D" id="1.10.287.110">
    <property type="entry name" value="DnaJ domain"/>
    <property type="match status" value="1"/>
</dbReference>
<evidence type="ECO:0000313" key="4">
    <source>
        <dbReference type="Proteomes" id="UP000010422"/>
    </source>
</evidence>
<proteinExistence type="predicted"/>